<feature type="non-terminal residue" evidence="1">
    <location>
        <position position="1"/>
    </location>
</feature>
<evidence type="ECO:0000313" key="1">
    <source>
        <dbReference type="EMBL" id="MCI15080.1"/>
    </source>
</evidence>
<proteinExistence type="predicted"/>
<keyword evidence="2" id="KW-1185">Reference proteome</keyword>
<name>A0A392PUF2_9FABA</name>
<organism evidence="1 2">
    <name type="scientific">Trifolium medium</name>
    <dbReference type="NCBI Taxonomy" id="97028"/>
    <lineage>
        <taxon>Eukaryota</taxon>
        <taxon>Viridiplantae</taxon>
        <taxon>Streptophyta</taxon>
        <taxon>Embryophyta</taxon>
        <taxon>Tracheophyta</taxon>
        <taxon>Spermatophyta</taxon>
        <taxon>Magnoliopsida</taxon>
        <taxon>eudicotyledons</taxon>
        <taxon>Gunneridae</taxon>
        <taxon>Pentapetalae</taxon>
        <taxon>rosids</taxon>
        <taxon>fabids</taxon>
        <taxon>Fabales</taxon>
        <taxon>Fabaceae</taxon>
        <taxon>Papilionoideae</taxon>
        <taxon>50 kb inversion clade</taxon>
        <taxon>NPAAA clade</taxon>
        <taxon>Hologalegina</taxon>
        <taxon>IRL clade</taxon>
        <taxon>Trifolieae</taxon>
        <taxon>Trifolium</taxon>
    </lineage>
</organism>
<dbReference type="Proteomes" id="UP000265520">
    <property type="component" value="Unassembled WGS sequence"/>
</dbReference>
<sequence>VSLLSHCNCYGCMNYLWPLELFHSSFFQKARSDGFSSVTWPPLRGLAPFDSVALIPVLTVPALARETSNVQDP</sequence>
<dbReference type="EMBL" id="LXQA010094952">
    <property type="protein sequence ID" value="MCI15080.1"/>
    <property type="molecule type" value="Genomic_DNA"/>
</dbReference>
<dbReference type="AlphaFoldDB" id="A0A392PUF2"/>
<comment type="caution">
    <text evidence="1">The sequence shown here is derived from an EMBL/GenBank/DDBJ whole genome shotgun (WGS) entry which is preliminary data.</text>
</comment>
<accession>A0A392PUF2</accession>
<reference evidence="1 2" key="1">
    <citation type="journal article" date="2018" name="Front. Plant Sci.">
        <title>Red Clover (Trifolium pratense) and Zigzag Clover (T. medium) - A Picture of Genomic Similarities and Differences.</title>
        <authorList>
            <person name="Dluhosova J."/>
            <person name="Istvanek J."/>
            <person name="Nedelnik J."/>
            <person name="Repkova J."/>
        </authorList>
    </citation>
    <scope>NUCLEOTIDE SEQUENCE [LARGE SCALE GENOMIC DNA]</scope>
    <source>
        <strain evidence="2">cv. 10/8</strain>
        <tissue evidence="1">Leaf</tissue>
    </source>
</reference>
<protein>
    <submittedName>
        <fullName evidence="1">Uncharacterized protein</fullName>
    </submittedName>
</protein>
<evidence type="ECO:0000313" key="2">
    <source>
        <dbReference type="Proteomes" id="UP000265520"/>
    </source>
</evidence>